<name>A0ACB8T544_9AGAM</name>
<sequence length="510" mass="56209">MSIPLLILYASLVQMGGGSPVAGFSTTIPANGTIPSAVAFADASTACTDVEMCRTHYNIVWSSLATIFACAWTAVHRNIPGPTRAGGSRWRDIVFRVLEVMKIVAVTLLVPEWVLAWAVRQLLNARDLAKELEEARKTAREVWKAKGWMEEEDGASWKVADAEDGKAEEPNYLTDLPVEQPTSDLDRSSWVDKDIGRLSAEWTIRHGFFIIMGGFHSYKHGEPQHPLSRWDVVKLVETGELVPPTEDEIQEWSQGDALSKALAVFQTLWFVVQCIARRAEGLAIAQLEVMTLAYTVITVAMYVVWWDKPQNVRGPFRLAVKKLPEPRPAVKEGAWYVRVAYVIPGWQDDFVDLQKEPCVPTFYGGAKCGRSVVGSVASSNVIALGVAMVFGAVHCAAWYYAFPSGMEKLIWRVSSATISAVPGAMFLAFPSGALIAKLLEVVAVGDTTGGFEPIWQGLGQFVFAPIVLLSGPVYFAARILLLVLSFTTLRSLPYGVYRAVQWTLRIPHFT</sequence>
<reference evidence="1" key="1">
    <citation type="submission" date="2021-03" db="EMBL/GenBank/DDBJ databases">
        <authorList>
            <consortium name="DOE Joint Genome Institute"/>
            <person name="Ahrendt S."/>
            <person name="Looney B.P."/>
            <person name="Miyauchi S."/>
            <person name="Morin E."/>
            <person name="Drula E."/>
            <person name="Courty P.E."/>
            <person name="Chicoki N."/>
            <person name="Fauchery L."/>
            <person name="Kohler A."/>
            <person name="Kuo A."/>
            <person name="Labutti K."/>
            <person name="Pangilinan J."/>
            <person name="Lipzen A."/>
            <person name="Riley R."/>
            <person name="Andreopoulos W."/>
            <person name="He G."/>
            <person name="Johnson J."/>
            <person name="Barry K.W."/>
            <person name="Grigoriev I.V."/>
            <person name="Nagy L."/>
            <person name="Hibbett D."/>
            <person name="Henrissat B."/>
            <person name="Matheny P.B."/>
            <person name="Labbe J."/>
            <person name="Martin F."/>
        </authorList>
    </citation>
    <scope>NUCLEOTIDE SEQUENCE</scope>
    <source>
        <strain evidence="1">HHB10654</strain>
    </source>
</reference>
<dbReference type="Proteomes" id="UP000814140">
    <property type="component" value="Unassembled WGS sequence"/>
</dbReference>
<keyword evidence="2" id="KW-1185">Reference proteome</keyword>
<proteinExistence type="predicted"/>
<evidence type="ECO:0000313" key="1">
    <source>
        <dbReference type="EMBL" id="KAI0063537.1"/>
    </source>
</evidence>
<organism evidence="1 2">
    <name type="scientific">Artomyces pyxidatus</name>
    <dbReference type="NCBI Taxonomy" id="48021"/>
    <lineage>
        <taxon>Eukaryota</taxon>
        <taxon>Fungi</taxon>
        <taxon>Dikarya</taxon>
        <taxon>Basidiomycota</taxon>
        <taxon>Agaricomycotina</taxon>
        <taxon>Agaricomycetes</taxon>
        <taxon>Russulales</taxon>
        <taxon>Auriscalpiaceae</taxon>
        <taxon>Artomyces</taxon>
    </lineage>
</organism>
<dbReference type="EMBL" id="MU277202">
    <property type="protein sequence ID" value="KAI0063537.1"/>
    <property type="molecule type" value="Genomic_DNA"/>
</dbReference>
<gene>
    <name evidence="1" type="ORF">BV25DRAFT_1899168</name>
</gene>
<reference evidence="1" key="2">
    <citation type="journal article" date="2022" name="New Phytol.">
        <title>Evolutionary transition to the ectomycorrhizal habit in the genomes of a hyperdiverse lineage of mushroom-forming fungi.</title>
        <authorList>
            <person name="Looney B."/>
            <person name="Miyauchi S."/>
            <person name="Morin E."/>
            <person name="Drula E."/>
            <person name="Courty P.E."/>
            <person name="Kohler A."/>
            <person name="Kuo A."/>
            <person name="LaButti K."/>
            <person name="Pangilinan J."/>
            <person name="Lipzen A."/>
            <person name="Riley R."/>
            <person name="Andreopoulos W."/>
            <person name="He G."/>
            <person name="Johnson J."/>
            <person name="Nolan M."/>
            <person name="Tritt A."/>
            <person name="Barry K.W."/>
            <person name="Grigoriev I.V."/>
            <person name="Nagy L.G."/>
            <person name="Hibbett D."/>
            <person name="Henrissat B."/>
            <person name="Matheny P.B."/>
            <person name="Labbe J."/>
            <person name="Martin F.M."/>
        </authorList>
    </citation>
    <scope>NUCLEOTIDE SEQUENCE</scope>
    <source>
        <strain evidence="1">HHB10654</strain>
    </source>
</reference>
<accession>A0ACB8T544</accession>
<protein>
    <submittedName>
        <fullName evidence="1">Uncharacterized protein</fullName>
    </submittedName>
</protein>
<evidence type="ECO:0000313" key="2">
    <source>
        <dbReference type="Proteomes" id="UP000814140"/>
    </source>
</evidence>
<comment type="caution">
    <text evidence="1">The sequence shown here is derived from an EMBL/GenBank/DDBJ whole genome shotgun (WGS) entry which is preliminary data.</text>
</comment>